<dbReference type="Proteomes" id="UP000008549">
    <property type="component" value="Unassembled WGS sequence"/>
</dbReference>
<feature type="transmembrane region" description="Helical" evidence="1">
    <location>
        <begin position="94"/>
        <end position="119"/>
    </location>
</feature>
<dbReference type="KEGG" id="cbr:CBG_29113"/>
<evidence type="ECO:0000313" key="2">
    <source>
        <dbReference type="EMBL" id="CCG58713.1"/>
    </source>
</evidence>
<name>H8WGV9_CAEBR</name>
<dbReference type="CTD" id="8577723"/>
<organism evidence="2 3">
    <name type="scientific">Caenorhabditis briggsae</name>
    <dbReference type="NCBI Taxonomy" id="6238"/>
    <lineage>
        <taxon>Eukaryota</taxon>
        <taxon>Metazoa</taxon>
        <taxon>Ecdysozoa</taxon>
        <taxon>Nematoda</taxon>
        <taxon>Chromadorea</taxon>
        <taxon>Rhabditida</taxon>
        <taxon>Rhabditina</taxon>
        <taxon>Rhabditomorpha</taxon>
        <taxon>Rhabditoidea</taxon>
        <taxon>Rhabditidae</taxon>
        <taxon>Peloderinae</taxon>
        <taxon>Caenorhabditis</taxon>
    </lineage>
</organism>
<keyword evidence="1" id="KW-0472">Membrane</keyword>
<evidence type="ECO:0000313" key="3">
    <source>
        <dbReference type="Proteomes" id="UP000008549"/>
    </source>
</evidence>
<feature type="transmembrane region" description="Helical" evidence="1">
    <location>
        <begin position="140"/>
        <end position="172"/>
    </location>
</feature>
<dbReference type="InParanoid" id="H8WGV9"/>
<dbReference type="Pfam" id="PF10318">
    <property type="entry name" value="7TM_GPCR_Srh"/>
    <property type="match status" value="1"/>
</dbReference>
<dbReference type="SUPFAM" id="SSF81321">
    <property type="entry name" value="Family A G protein-coupled receptor-like"/>
    <property type="match status" value="1"/>
</dbReference>
<dbReference type="GeneID" id="8577723"/>
<proteinExistence type="predicted"/>
<dbReference type="PANTHER" id="PTHR22941">
    <property type="entry name" value="SERPENTINE RECEPTOR"/>
    <property type="match status" value="1"/>
</dbReference>
<protein>
    <submittedName>
        <fullName evidence="2">Protein CBG29113</fullName>
    </submittedName>
</protein>
<dbReference type="InterPro" id="IPR019422">
    <property type="entry name" value="7TM_GPCR_serpentine_rcpt_Srh"/>
</dbReference>
<dbReference type="PANTHER" id="PTHR22941:SF2">
    <property type="entry name" value="SERPENTINE RECEPTOR, CLASS H-RELATED"/>
    <property type="match status" value="1"/>
</dbReference>
<keyword evidence="3" id="KW-1185">Reference proteome</keyword>
<feature type="transmembrane region" description="Helical" evidence="1">
    <location>
        <begin position="37"/>
        <end position="55"/>
    </location>
</feature>
<dbReference type="eggNOG" id="ENOG502RT6X">
    <property type="taxonomic scope" value="Eukaryota"/>
</dbReference>
<reference evidence="2 3" key="2">
    <citation type="journal article" date="2011" name="PLoS Genet.">
        <title>Caenorhabditis briggsae recombinant inbred line genotypes reveal inter-strain incompatibility and the evolution of recombination.</title>
        <authorList>
            <person name="Ross J.A."/>
            <person name="Koboldt D.C."/>
            <person name="Staisch J.E."/>
            <person name="Chamberlin H.M."/>
            <person name="Gupta B.P."/>
            <person name="Miller R.D."/>
            <person name="Baird S.E."/>
            <person name="Haag E.S."/>
        </authorList>
    </citation>
    <scope>NUCLEOTIDE SEQUENCE [LARGE SCALE GENOMIC DNA]</scope>
    <source>
        <strain evidence="2 3">AF16</strain>
    </source>
</reference>
<dbReference type="InterPro" id="IPR053220">
    <property type="entry name" value="Nematode_rcpt-like_serp_H"/>
</dbReference>
<dbReference type="AlphaFoldDB" id="H8WGV9"/>
<keyword evidence="1" id="KW-0812">Transmembrane</keyword>
<reference evidence="2 3" key="1">
    <citation type="journal article" date="2003" name="PLoS Biol.">
        <title>The genome sequence of Caenorhabditis briggsae: a platform for comparative genomics.</title>
        <authorList>
            <person name="Stein L.D."/>
            <person name="Bao Z."/>
            <person name="Blasiar D."/>
            <person name="Blumenthal T."/>
            <person name="Brent M.R."/>
            <person name="Chen N."/>
            <person name="Chinwalla A."/>
            <person name="Clarke L."/>
            <person name="Clee C."/>
            <person name="Coghlan A."/>
            <person name="Coulson A."/>
            <person name="D'Eustachio P."/>
            <person name="Fitch D.H."/>
            <person name="Fulton L.A."/>
            <person name="Fulton R.E."/>
            <person name="Griffiths-Jones S."/>
            <person name="Harris T.W."/>
            <person name="Hillier L.W."/>
            <person name="Kamath R."/>
            <person name="Kuwabara P.E."/>
            <person name="Mardis E.R."/>
            <person name="Marra M.A."/>
            <person name="Miner T.L."/>
            <person name="Minx P."/>
            <person name="Mullikin J.C."/>
            <person name="Plumb R.W."/>
            <person name="Rogers J."/>
            <person name="Schein J.E."/>
            <person name="Sohrmann M."/>
            <person name="Spieth J."/>
            <person name="Stajich J.E."/>
            <person name="Wei C."/>
            <person name="Willey D."/>
            <person name="Wilson R.K."/>
            <person name="Durbin R."/>
            <person name="Waterston R.H."/>
        </authorList>
    </citation>
    <scope>NUCLEOTIDE SEQUENCE [LARGE SCALE GENOMIC DNA]</scope>
    <source>
        <strain evidence="2 3">AF16</strain>
    </source>
</reference>
<evidence type="ECO:0000256" key="1">
    <source>
        <dbReference type="SAM" id="Phobius"/>
    </source>
</evidence>
<accession>H8WGV9</accession>
<feature type="transmembrane region" description="Helical" evidence="1">
    <location>
        <begin position="263"/>
        <end position="280"/>
    </location>
</feature>
<feature type="transmembrane region" description="Helical" evidence="1">
    <location>
        <begin position="292"/>
        <end position="311"/>
    </location>
</feature>
<feature type="transmembrane region" description="Helical" evidence="1">
    <location>
        <begin position="178"/>
        <end position="198"/>
    </location>
</feature>
<keyword evidence="1" id="KW-1133">Transmembrane helix</keyword>
<dbReference type="EMBL" id="HE600930">
    <property type="protein sequence ID" value="CCG58713.1"/>
    <property type="molecule type" value="Genomic_DNA"/>
</dbReference>
<dbReference type="RefSeq" id="XP_045100944.1">
    <property type="nucleotide sequence ID" value="XM_045236856.1"/>
</dbReference>
<sequence>MLPDLVISIVAIFESRFYTVCEFTWKPYWKRWRRIGIIYCHIIVSCLTLAFGFLAPDQEAAKRNMFAVRQSKLPCLPQYIYEANNFVLCEDCTYHLLCLVGVGLSAFFMGISFAFFLMWNAVAQLKSRTMSHKTFQLQKAFLIALGVQVLVPICSFALPAIYLWIALMLYYYNQAFTNFAVCSLSLHGFLSSMVMTLVHRPYRETLFSLFPKKMSARSEENPIKRLAHKYFGDKNRRFSKKKYETHRKNEIQVKFSTPTAWGILHRTGIASFLVFVTIHSDIFKFLKSDSRFSQFSILFLILFIFMYKCFFK</sequence>
<gene>
    <name evidence="2" type="ORF">CBG29113</name>
    <name evidence="2" type="ORF">CBG_29113</name>
</gene>